<evidence type="ECO:0000313" key="6">
    <source>
        <dbReference type="EMBL" id="TCL42422.1"/>
    </source>
</evidence>
<evidence type="ECO:0000313" key="7">
    <source>
        <dbReference type="Proteomes" id="UP000294682"/>
    </source>
</evidence>
<dbReference type="Proteomes" id="UP000294682">
    <property type="component" value="Unassembled WGS sequence"/>
</dbReference>
<evidence type="ECO:0000256" key="2">
    <source>
        <dbReference type="SAM" id="Coils"/>
    </source>
</evidence>
<dbReference type="Gene3D" id="2.40.420.20">
    <property type="match status" value="1"/>
</dbReference>
<keyword evidence="7" id="KW-1185">Reference proteome</keyword>
<evidence type="ECO:0000256" key="3">
    <source>
        <dbReference type="SAM" id="MobiDB-lite"/>
    </source>
</evidence>
<dbReference type="NCBIfam" id="TIGR01730">
    <property type="entry name" value="RND_mfp"/>
    <property type="match status" value="1"/>
</dbReference>
<dbReference type="InterPro" id="IPR058625">
    <property type="entry name" value="MdtA-like_BSH"/>
</dbReference>
<sequence>MVKQRMKLIVALCCTVTIVIAGIVTATGAMGGMGAGMGGGGMGGGRQGGKGGEAEGQQVQKEDILVEAEPVGTGSLELSTKYVGKIEPGRSLEVFPETSGKVKTTYFNVGDAVQKGDLLFEIDSSDLELEAQAAEASYELSRLNIESSLGSTYESSLQQKTSSYENAKNSYKNAVEDLENYKDEGNEDDLEDAKDEAKSARSDALSEYNAVKRQVAELEEQIKNATIGSSQLEDLEDDLDYLKDELQIKEQAYNAADSAYEAAKKAYDGYDDEVDQFLRSVRSASLSLSSAEDSLNLLTEKQRKEDEEKADVQLRQAKISYETTMKKLDKTKVYAPIDGIIESKNLDEFENATTQSAAYTISNKDSMLVSFSVSADSIDSMSIGDPVTVERGSASFPGSIVEIGQKIESSGLLTVKAEVQAGEVSLVNGMTVKVSAATSKAENAIVIPVSAISYEDGQGYVYVVRDGAAVKTAVGTGISNREEIEITEGLDEGDQLVTTWHPDLSDGAAVSVVGESSPSGEEAGSDEAAQPQGPQAAKEPDESAPQNDTDGGETEE</sequence>
<dbReference type="InterPro" id="IPR006143">
    <property type="entry name" value="RND_pump_MFP"/>
</dbReference>
<dbReference type="EMBL" id="SLUK01000010">
    <property type="protein sequence ID" value="TCL42422.1"/>
    <property type="molecule type" value="Genomic_DNA"/>
</dbReference>
<dbReference type="Gene3D" id="1.10.287.470">
    <property type="entry name" value="Helix hairpin bin"/>
    <property type="match status" value="2"/>
</dbReference>
<dbReference type="PANTHER" id="PTHR30469">
    <property type="entry name" value="MULTIDRUG RESISTANCE PROTEIN MDTA"/>
    <property type="match status" value="1"/>
</dbReference>
<dbReference type="Pfam" id="PF25989">
    <property type="entry name" value="YknX_C"/>
    <property type="match status" value="1"/>
</dbReference>
<evidence type="ECO:0000256" key="1">
    <source>
        <dbReference type="ARBA" id="ARBA00009477"/>
    </source>
</evidence>
<feature type="domain" description="Multidrug resistance protein MdtA-like barrel-sandwich hybrid" evidence="4">
    <location>
        <begin position="92"/>
        <end position="354"/>
    </location>
</feature>
<feature type="coiled-coil region" evidence="2">
    <location>
        <begin position="157"/>
        <end position="252"/>
    </location>
</feature>
<evidence type="ECO:0000259" key="4">
    <source>
        <dbReference type="Pfam" id="PF25917"/>
    </source>
</evidence>
<feature type="region of interest" description="Disordered" evidence="3">
    <location>
        <begin position="506"/>
        <end position="556"/>
    </location>
</feature>
<reference evidence="6 7" key="1">
    <citation type="submission" date="2019-03" db="EMBL/GenBank/DDBJ databases">
        <title>Genomic Encyclopedia of Type Strains, Phase IV (KMG-IV): sequencing the most valuable type-strain genomes for metagenomic binning, comparative biology and taxonomic classification.</title>
        <authorList>
            <person name="Goeker M."/>
        </authorList>
    </citation>
    <scope>NUCLEOTIDE SEQUENCE [LARGE SCALE GENOMIC DNA]</scope>
    <source>
        <strain evidence="6 7">DSM 100433</strain>
    </source>
</reference>
<organism evidence="6 7">
    <name type="scientific">Harryflintia acetispora</name>
    <dbReference type="NCBI Taxonomy" id="1849041"/>
    <lineage>
        <taxon>Bacteria</taxon>
        <taxon>Bacillati</taxon>
        <taxon>Bacillota</taxon>
        <taxon>Clostridia</taxon>
        <taxon>Eubacteriales</taxon>
        <taxon>Oscillospiraceae</taxon>
        <taxon>Harryflintia</taxon>
    </lineage>
</organism>
<evidence type="ECO:0000259" key="5">
    <source>
        <dbReference type="Pfam" id="PF25989"/>
    </source>
</evidence>
<protein>
    <submittedName>
        <fullName evidence="6">RND family efflux transporter MFP subunit</fullName>
    </submittedName>
</protein>
<dbReference type="Gene3D" id="2.40.50.100">
    <property type="match status" value="2"/>
</dbReference>
<comment type="caution">
    <text evidence="6">The sequence shown here is derived from an EMBL/GenBank/DDBJ whole genome shotgun (WGS) entry which is preliminary data.</text>
</comment>
<dbReference type="InterPro" id="IPR058637">
    <property type="entry name" value="YknX-like_C"/>
</dbReference>
<dbReference type="GO" id="GO:0015562">
    <property type="term" value="F:efflux transmembrane transporter activity"/>
    <property type="evidence" value="ECO:0007669"/>
    <property type="project" value="TreeGrafter"/>
</dbReference>
<dbReference type="Pfam" id="PF25917">
    <property type="entry name" value="BSH_RND"/>
    <property type="match status" value="1"/>
</dbReference>
<keyword evidence="2" id="KW-0175">Coiled coil</keyword>
<accession>A0A9X8UIS6</accession>
<proteinExistence type="inferred from homology"/>
<feature type="compositionally biased region" description="Low complexity" evidence="3">
    <location>
        <begin position="506"/>
        <end position="529"/>
    </location>
</feature>
<gene>
    <name evidence="6" type="ORF">EDD78_11047</name>
</gene>
<feature type="domain" description="YknX-like C-terminal permuted SH3-like" evidence="5">
    <location>
        <begin position="444"/>
        <end position="512"/>
    </location>
</feature>
<dbReference type="Gene3D" id="2.40.30.170">
    <property type="match status" value="1"/>
</dbReference>
<dbReference type="AlphaFoldDB" id="A0A9X8UIS6"/>
<name>A0A9X8UIS6_9FIRM</name>
<dbReference type="SUPFAM" id="SSF111369">
    <property type="entry name" value="HlyD-like secretion proteins"/>
    <property type="match status" value="2"/>
</dbReference>
<comment type="similarity">
    <text evidence="1">Belongs to the membrane fusion protein (MFP) (TC 8.A.1) family.</text>
</comment>
<dbReference type="GO" id="GO:1990281">
    <property type="term" value="C:efflux pump complex"/>
    <property type="evidence" value="ECO:0007669"/>
    <property type="project" value="TreeGrafter"/>
</dbReference>